<dbReference type="Pfam" id="PF02458">
    <property type="entry name" value="Transferase"/>
    <property type="match status" value="1"/>
</dbReference>
<comment type="caution">
    <text evidence="4">The sequence shown here is derived from an EMBL/GenBank/DDBJ whole genome shotgun (WGS) entry which is preliminary data.</text>
</comment>
<keyword evidence="3" id="KW-0012">Acyltransferase</keyword>
<dbReference type="InterPro" id="IPR023213">
    <property type="entry name" value="CAT-like_dom_sf"/>
</dbReference>
<evidence type="ECO:0000313" key="5">
    <source>
        <dbReference type="Proteomes" id="UP000298416"/>
    </source>
</evidence>
<reference evidence="4" key="1">
    <citation type="submission" date="2018-01" db="EMBL/GenBank/DDBJ databases">
        <authorList>
            <person name="Mao J.F."/>
        </authorList>
    </citation>
    <scope>NUCLEOTIDE SEQUENCE</scope>
    <source>
        <strain evidence="4">Huo1</strain>
        <tissue evidence="4">Leaf</tissue>
    </source>
</reference>
<evidence type="ECO:0000256" key="2">
    <source>
        <dbReference type="ARBA" id="ARBA00022679"/>
    </source>
</evidence>
<dbReference type="Gene3D" id="3.30.559.10">
    <property type="entry name" value="Chloramphenicol acetyltransferase-like domain"/>
    <property type="match status" value="2"/>
</dbReference>
<reference evidence="4" key="2">
    <citation type="submission" date="2020-08" db="EMBL/GenBank/DDBJ databases">
        <title>Plant Genome Project.</title>
        <authorList>
            <person name="Zhang R.-G."/>
        </authorList>
    </citation>
    <scope>NUCLEOTIDE SEQUENCE</scope>
    <source>
        <strain evidence="4">Huo1</strain>
        <tissue evidence="4">Leaf</tissue>
    </source>
</reference>
<dbReference type="EMBL" id="PNBA02000005">
    <property type="protein sequence ID" value="KAG6424656.1"/>
    <property type="molecule type" value="Genomic_DNA"/>
</dbReference>
<keyword evidence="2" id="KW-0808">Transferase</keyword>
<dbReference type="PANTHER" id="PTHR31623">
    <property type="entry name" value="F21J9.9"/>
    <property type="match status" value="1"/>
</dbReference>
<protein>
    <submittedName>
        <fullName evidence="4">Uncharacterized protein</fullName>
    </submittedName>
</protein>
<dbReference type="Proteomes" id="UP000298416">
    <property type="component" value="Unassembled WGS sequence"/>
</dbReference>
<dbReference type="PANTHER" id="PTHR31623:SF105">
    <property type="entry name" value="VINORINE SYNTHASE-LIKE"/>
    <property type="match status" value="1"/>
</dbReference>
<evidence type="ECO:0000256" key="1">
    <source>
        <dbReference type="ARBA" id="ARBA00009861"/>
    </source>
</evidence>
<keyword evidence="5" id="KW-1185">Reference proteome</keyword>
<sequence>MEISNIISVEKIKPSSPTPPHLRVYNISLIDQTMAYGYTYLVLYYLGNYSNDRIQHLKESLSRTLVTFYPFAGIIRDALSADCNDQGLPFSVAKVEARMSDFLQNPNVELMNKFYPRAEKLLGTGDNIMLIQLNCFDCGSIAMSIKFHHLIVDMVSFSTFLQHWAANAQGLGLRFHPLNLIGQSSFPQKPSLPINLLPFCYLSKYLGSGKFVLRRYVFDASALSILKAQTSSFSVSRVNVVTAVIRQCFMEAVTEESARKDMKPIVMTQAVNLRRKAMPPFPDDSFGNLAWFTKSLWSYPKEKELTELLREVKKEIAKIDGEFVRRLGSEGVYDFLEELKNEMPQEATFLAINSWANIGLSEIDFGGGKPVWMSSYIPQSSEVEKGGNFAILLDSKSGGIEAWTTLDEKYVAGFEKNDYIRKYARFNPSVI</sequence>
<dbReference type="GO" id="GO:0016746">
    <property type="term" value="F:acyltransferase activity"/>
    <property type="evidence" value="ECO:0007669"/>
    <property type="project" value="UniProtKB-KW"/>
</dbReference>
<organism evidence="4">
    <name type="scientific">Salvia splendens</name>
    <name type="common">Scarlet sage</name>
    <dbReference type="NCBI Taxonomy" id="180675"/>
    <lineage>
        <taxon>Eukaryota</taxon>
        <taxon>Viridiplantae</taxon>
        <taxon>Streptophyta</taxon>
        <taxon>Embryophyta</taxon>
        <taxon>Tracheophyta</taxon>
        <taxon>Spermatophyta</taxon>
        <taxon>Magnoliopsida</taxon>
        <taxon>eudicotyledons</taxon>
        <taxon>Gunneridae</taxon>
        <taxon>Pentapetalae</taxon>
        <taxon>asterids</taxon>
        <taxon>lamiids</taxon>
        <taxon>Lamiales</taxon>
        <taxon>Lamiaceae</taxon>
        <taxon>Nepetoideae</taxon>
        <taxon>Mentheae</taxon>
        <taxon>Salviinae</taxon>
        <taxon>Salvia</taxon>
        <taxon>Salvia subgen. Calosphace</taxon>
        <taxon>core Calosphace</taxon>
    </lineage>
</organism>
<proteinExistence type="inferred from homology"/>
<accession>A0A8X8Y1T3</accession>
<comment type="similarity">
    <text evidence="1">Belongs to the plant acyltransferase family.</text>
</comment>
<dbReference type="AlphaFoldDB" id="A0A8X8Y1T3"/>
<name>A0A8X8Y1T3_SALSN</name>
<evidence type="ECO:0000313" key="4">
    <source>
        <dbReference type="EMBL" id="KAG6424656.1"/>
    </source>
</evidence>
<gene>
    <name evidence="4" type="ORF">SASPL_115075</name>
</gene>
<evidence type="ECO:0000256" key="3">
    <source>
        <dbReference type="ARBA" id="ARBA00023315"/>
    </source>
</evidence>